<organism evidence="3 4">
    <name type="scientific">Hyphobacterium marinum</name>
    <dbReference type="NCBI Taxonomy" id="3116574"/>
    <lineage>
        <taxon>Bacteria</taxon>
        <taxon>Pseudomonadati</taxon>
        <taxon>Pseudomonadota</taxon>
        <taxon>Alphaproteobacteria</taxon>
        <taxon>Maricaulales</taxon>
        <taxon>Maricaulaceae</taxon>
        <taxon>Hyphobacterium</taxon>
    </lineage>
</organism>
<dbReference type="SUPFAM" id="SSF53474">
    <property type="entry name" value="alpha/beta-Hydrolases"/>
    <property type="match status" value="1"/>
</dbReference>
<keyword evidence="4" id="KW-1185">Reference proteome</keyword>
<name>A0ABU7LYL0_9PROT</name>
<dbReference type="InterPro" id="IPR021440">
    <property type="entry name" value="DUF3089"/>
</dbReference>
<accession>A0ABU7LYL0</accession>
<dbReference type="Proteomes" id="UP001310692">
    <property type="component" value="Unassembled WGS sequence"/>
</dbReference>
<dbReference type="RefSeq" id="WP_330196181.1">
    <property type="nucleotide sequence ID" value="NZ_JAZDRO010000003.1"/>
</dbReference>
<feature type="transmembrane region" description="Helical" evidence="2">
    <location>
        <begin position="13"/>
        <end position="36"/>
    </location>
</feature>
<evidence type="ECO:0000313" key="3">
    <source>
        <dbReference type="EMBL" id="MEE2566632.1"/>
    </source>
</evidence>
<dbReference type="Pfam" id="PF11288">
    <property type="entry name" value="DUF3089"/>
    <property type="match status" value="1"/>
</dbReference>
<gene>
    <name evidence="3" type="ORF">V0U35_08050</name>
</gene>
<comment type="caution">
    <text evidence="3">The sequence shown here is derived from an EMBL/GenBank/DDBJ whole genome shotgun (WGS) entry which is preliminary data.</text>
</comment>
<proteinExistence type="predicted"/>
<dbReference type="InterPro" id="IPR029058">
    <property type="entry name" value="AB_hydrolase_fold"/>
</dbReference>
<dbReference type="EMBL" id="JAZDRO010000003">
    <property type="protein sequence ID" value="MEE2566632.1"/>
    <property type="molecule type" value="Genomic_DNA"/>
</dbReference>
<protein>
    <submittedName>
        <fullName evidence="3">DUF3089 domain-containing protein</fullName>
    </submittedName>
</protein>
<sequence>MSNGFLRATLAPLAARMVVIASIAGAILIALAAWALRDQIYQTFQDPGEPFQTYTPPPAPDYRQASAWFERGDLSDPEMAAVFYVHGTTFPGGSHWNAPLDDVRANTSIETSDLPNFAAPYRSAGTLFIPRYRQAALYAFMNNREDGITARTFAARDVRDAFDAFVSAIGDDRPFIVAGTGQGGLHALNVLMRRVAGDGTLRRRLVAAYLIETTVPLDLFETRLDGITPCAQPEAVRCIVAYASAGPDEDERIRILTERTASWRPNGGLDFVEGRGLLCVNPILGRRVTDYAPARLHRGGVAADGFESGVAPAPLPAQTGAQCVDGILMTEEPRSAALRRPGRLAENYRLPPYNLFYEDLRLDAQARLASWRDIAEREANAVPDLAPPEEIEDAPVRPIPDRAD</sequence>
<reference evidence="3 4" key="1">
    <citation type="submission" date="2024-01" db="EMBL/GenBank/DDBJ databases">
        <title>Hyphobacterium bacterium isolated from marine sediment.</title>
        <authorList>
            <person name="Zhao S."/>
        </authorList>
    </citation>
    <scope>NUCLEOTIDE SEQUENCE [LARGE SCALE GENOMIC DNA]</scope>
    <source>
        <strain evidence="3 4">Y60-23</strain>
    </source>
</reference>
<keyword evidence="2" id="KW-0812">Transmembrane</keyword>
<keyword evidence="2" id="KW-0472">Membrane</keyword>
<feature type="region of interest" description="Disordered" evidence="1">
    <location>
        <begin position="379"/>
        <end position="404"/>
    </location>
</feature>
<evidence type="ECO:0000256" key="2">
    <source>
        <dbReference type="SAM" id="Phobius"/>
    </source>
</evidence>
<evidence type="ECO:0000256" key="1">
    <source>
        <dbReference type="SAM" id="MobiDB-lite"/>
    </source>
</evidence>
<keyword evidence="2" id="KW-1133">Transmembrane helix</keyword>
<evidence type="ECO:0000313" key="4">
    <source>
        <dbReference type="Proteomes" id="UP001310692"/>
    </source>
</evidence>